<evidence type="ECO:0000259" key="1">
    <source>
        <dbReference type="Pfam" id="PF19910"/>
    </source>
</evidence>
<dbReference type="EMBL" id="CP146284">
    <property type="protein sequence ID" value="WWV65965.1"/>
    <property type="molecule type" value="Genomic_DNA"/>
</dbReference>
<organism evidence="2 3">
    <name type="scientific">Parabacteroides absconsus</name>
    <dbReference type="NCBI Taxonomy" id="2951805"/>
    <lineage>
        <taxon>Bacteria</taxon>
        <taxon>Pseudomonadati</taxon>
        <taxon>Bacteroidota</taxon>
        <taxon>Bacteroidia</taxon>
        <taxon>Bacteroidales</taxon>
        <taxon>Tannerellaceae</taxon>
        <taxon>Parabacteroides</taxon>
    </lineage>
</organism>
<evidence type="ECO:0000313" key="3">
    <source>
        <dbReference type="Proteomes" id="UP001320603"/>
    </source>
</evidence>
<reference evidence="2 3" key="1">
    <citation type="submission" date="2024-02" db="EMBL/GenBank/DDBJ databases">
        <title>Whole genome sequencing of Parabacteroides sp. AD58.</title>
        <authorList>
            <person name="Chaplin A.V."/>
            <person name="Pikina A.P."/>
            <person name="Sokolova S.R."/>
            <person name="Korostin D.O."/>
            <person name="Efimov B.A."/>
        </authorList>
    </citation>
    <scope>NUCLEOTIDE SEQUENCE [LARGE SCALE GENOMIC DNA]</scope>
    <source>
        <strain evidence="2 3">AD58</strain>
    </source>
</reference>
<name>A0ABZ2IRD5_9BACT</name>
<protein>
    <submittedName>
        <fullName evidence="2">DUF6383 domain-containing protein</fullName>
    </submittedName>
</protein>
<dbReference type="RefSeq" id="WP_251966939.1">
    <property type="nucleotide sequence ID" value="NZ_CP146284.1"/>
</dbReference>
<sequence>MNKKFSTLLGGFLLAGGLFSVLEAENLPIGSDIAADFKNGNEYYLVNTIDGVKYVYGFEEIAGSPNLVQQVVKKITDSDFGENDYKNYLWKVEEVKLTGVGESPVKYGYKLTNKATSKQLIFNNDGTVDVDYSDNDDLDDKAYFFIFDGNAQYKNVTTTSANIYDGFQYGSSSSYTHLAVYTSPARLERWNNVKSSAFSFYSYEDVEMGDELNQLYNSIGFNFGITGEDKVDNIFDKEGVRIKAIELTGDKTGESGFAFPKGTYFVTETPAGMDTKDPSYDELMNCTFIAASPSLNDINLAADRKTGKGFQLTTVSGKDLNNYVGTEDSRKSQGEDISVYNACFKVLRNSDGNYDLSLAKFRFNEKADSDEQTDAAKTVRFAVTPKTGDDHTEKYLTTILSDDPNYYFVYKETNTAKATDFLNESAKAVYTIQFAAGDAEGKYLYATAYDQDDSNSDIYAKGAAFVDTNMPEAQWIISDVKTADNTIKFTNRANKNISFTTKLYKESDGSYTMALDAATNYYDLNVNNDGDIIAASSTKNLHASVVELKQVTTDKFAGTWNVADGTEVTMLFARDVTPTSNKLYVTRTLDATTGNETNTLEVSNKLADAIQFKLVKSVDSVIITNPYAYKVGDVIKYQSKGDTIAYYTYEMQAYQDGVAKDLFLDWNSSKYELATTGDKFIIKDNVDGSVSVLTTNNYAHEDFIAVEDWKGTGNTSGKSFVEYYAKKAIKFGKLTEAVGANYVKTYLNIEAPETSLAATESYVTIKSDLGNYITMNEDRDGIMASTDPATIRVIATDTEKNIPSFYITTGWNEDGSRMFMFNPSDSVNYYVAEGSYDKKYQWDEEVNKVIFKNATLSGAKNDTLSTEIKGVKTLVADKADNNKKVQGGLDKFKYQIILAEDEDNLYWIRQNGEYLTSINGKLTFSNGTTTNAVKVYVEKTSAPTANETIAAGNVVVAGTNGAVVVKGAEGKNVIVSTILGKVVANEVVSSDNAQIATPAGIVVVSVDGESFKVVVK</sequence>
<feature type="domain" description="DUF6383" evidence="1">
    <location>
        <begin position="943"/>
        <end position="1015"/>
    </location>
</feature>
<dbReference type="InterPro" id="IPR045963">
    <property type="entry name" value="DUF6383"/>
</dbReference>
<dbReference type="Proteomes" id="UP001320603">
    <property type="component" value="Chromosome"/>
</dbReference>
<dbReference type="Pfam" id="PF19910">
    <property type="entry name" value="DUF6383"/>
    <property type="match status" value="1"/>
</dbReference>
<evidence type="ECO:0000313" key="2">
    <source>
        <dbReference type="EMBL" id="WWV65965.1"/>
    </source>
</evidence>
<gene>
    <name evidence="2" type="ORF">NEE14_013340</name>
</gene>
<keyword evidence="3" id="KW-1185">Reference proteome</keyword>
<proteinExistence type="predicted"/>
<accession>A0ABZ2IRD5</accession>